<dbReference type="Proteomes" id="UP000192042">
    <property type="component" value="Chromosome I"/>
</dbReference>
<keyword evidence="3" id="KW-1185">Reference proteome</keyword>
<dbReference type="STRING" id="1325564.NSJP_3154"/>
<dbReference type="EMBL" id="LT828648">
    <property type="protein sequence ID" value="SLM49321.1"/>
    <property type="molecule type" value="Genomic_DNA"/>
</dbReference>
<reference evidence="2 3" key="1">
    <citation type="submission" date="2017-03" db="EMBL/GenBank/DDBJ databases">
        <authorList>
            <person name="Afonso C.L."/>
            <person name="Miller P.J."/>
            <person name="Scott M.A."/>
            <person name="Spackman E."/>
            <person name="Goraichik I."/>
            <person name="Dimitrov K.M."/>
            <person name="Suarez D.L."/>
            <person name="Swayne D.E."/>
        </authorList>
    </citation>
    <scope>NUCLEOTIDE SEQUENCE [LARGE SCALE GENOMIC DNA]</scope>
    <source>
        <strain evidence="2">Genome sequencing of Nitrospira japonica strain NJ11</strain>
    </source>
</reference>
<evidence type="ECO:0008006" key="4">
    <source>
        <dbReference type="Google" id="ProtNLM"/>
    </source>
</evidence>
<name>A0A1W1I8S2_9BACT</name>
<dbReference type="KEGG" id="nja:NSJP_3154"/>
<gene>
    <name evidence="2" type="ORF">NSJP_3154</name>
</gene>
<evidence type="ECO:0000256" key="1">
    <source>
        <dbReference type="SAM" id="MobiDB-lite"/>
    </source>
</evidence>
<accession>A0A1W1I8S2</accession>
<sequence>MKALLNVKELASALGVSVKSVQRAYRRKEIPVQWLCRTALFDLDDVRRAMTLNGERRFEAPVGSTDESGAAGGASRRRAGSNSPRTVKRGRKFQPSTRRRS</sequence>
<dbReference type="AlphaFoldDB" id="A0A1W1I8S2"/>
<evidence type="ECO:0000313" key="3">
    <source>
        <dbReference type="Proteomes" id="UP000192042"/>
    </source>
</evidence>
<dbReference type="SUPFAM" id="SSF46955">
    <property type="entry name" value="Putative DNA-binding domain"/>
    <property type="match status" value="1"/>
</dbReference>
<dbReference type="InterPro" id="IPR009061">
    <property type="entry name" value="DNA-bd_dom_put_sf"/>
</dbReference>
<evidence type="ECO:0000313" key="2">
    <source>
        <dbReference type="EMBL" id="SLM49321.1"/>
    </source>
</evidence>
<feature type="compositionally biased region" description="Basic residues" evidence="1">
    <location>
        <begin position="86"/>
        <end position="101"/>
    </location>
</feature>
<feature type="region of interest" description="Disordered" evidence="1">
    <location>
        <begin position="59"/>
        <end position="101"/>
    </location>
</feature>
<protein>
    <recommendedName>
        <fullName evidence="4">Helix-turn-helix domain-containing protein</fullName>
    </recommendedName>
</protein>
<proteinExistence type="predicted"/>
<organism evidence="2 3">
    <name type="scientific">Nitrospira japonica</name>
    <dbReference type="NCBI Taxonomy" id="1325564"/>
    <lineage>
        <taxon>Bacteria</taxon>
        <taxon>Pseudomonadati</taxon>
        <taxon>Nitrospirota</taxon>
        <taxon>Nitrospiria</taxon>
        <taxon>Nitrospirales</taxon>
        <taxon>Nitrospiraceae</taxon>
        <taxon>Nitrospira</taxon>
    </lineage>
</organism>